<dbReference type="Proteomes" id="UP001163835">
    <property type="component" value="Unassembled WGS sequence"/>
</dbReference>
<reference evidence="1" key="1">
    <citation type="submission" date="2022-09" db="EMBL/GenBank/DDBJ databases">
        <title>A Global Phylogenomic Analysis of the Shiitake Genus Lentinula.</title>
        <authorList>
            <consortium name="DOE Joint Genome Institute"/>
            <person name="Sierra-Patev S."/>
            <person name="Min B."/>
            <person name="Naranjo-Ortiz M."/>
            <person name="Looney B."/>
            <person name="Konkel Z."/>
            <person name="Slot J.C."/>
            <person name="Sakamoto Y."/>
            <person name="Steenwyk J.L."/>
            <person name="Rokas A."/>
            <person name="Carro J."/>
            <person name="Camarero S."/>
            <person name="Ferreira P."/>
            <person name="Molpeceres G."/>
            <person name="Ruiz-Duenas F.J."/>
            <person name="Serrano A."/>
            <person name="Henrissat B."/>
            <person name="Drula E."/>
            <person name="Hughes K.W."/>
            <person name="Mata J.L."/>
            <person name="Ishikawa N.K."/>
            <person name="Vargas-Isla R."/>
            <person name="Ushijima S."/>
            <person name="Smith C.A."/>
            <person name="Ahrendt S."/>
            <person name="Andreopoulos W."/>
            <person name="He G."/>
            <person name="Labutti K."/>
            <person name="Lipzen A."/>
            <person name="Ng V."/>
            <person name="Riley R."/>
            <person name="Sandor L."/>
            <person name="Barry K."/>
            <person name="Martinez A.T."/>
            <person name="Xiao Y."/>
            <person name="Gibbons J.G."/>
            <person name="Terashima K."/>
            <person name="Grigoriev I.V."/>
            <person name="Hibbett D.S."/>
        </authorList>
    </citation>
    <scope>NUCLEOTIDE SEQUENCE</scope>
    <source>
        <strain evidence="1">TMI1499</strain>
    </source>
</reference>
<evidence type="ECO:0000313" key="2">
    <source>
        <dbReference type="Proteomes" id="UP001163835"/>
    </source>
</evidence>
<evidence type="ECO:0000313" key="1">
    <source>
        <dbReference type="EMBL" id="KAJ3806206.1"/>
    </source>
</evidence>
<organism evidence="1 2">
    <name type="scientific">Lentinula aff. lateritia</name>
    <dbReference type="NCBI Taxonomy" id="2804960"/>
    <lineage>
        <taxon>Eukaryota</taxon>
        <taxon>Fungi</taxon>
        <taxon>Dikarya</taxon>
        <taxon>Basidiomycota</taxon>
        <taxon>Agaricomycotina</taxon>
        <taxon>Agaricomycetes</taxon>
        <taxon>Agaricomycetidae</taxon>
        <taxon>Agaricales</taxon>
        <taxon>Marasmiineae</taxon>
        <taxon>Omphalotaceae</taxon>
        <taxon>Lentinula</taxon>
    </lineage>
</organism>
<sequence length="264" mass="28466">MVDTDNAKSKREFKKLSKNMGDRLDREKGRNISELSAPDFKHSHSTDLIRQKAVERERSREEAAQEDAAAVANGLGVGGVGGPGTRTIKRMQFTFSPMHVDKPDLKPSAEFSVGKRARGVGFGAGTASAKHSTNAASASTNAAAKPNDHAHDQMDVSGDAQLTLTQRGRKTSSTSSSNASRNNTFTNTRDAGTLPTTIRFPPLFSSDFGPAALLYPSPTLTTHMNYDEDLVNNSGSHSDDTYSAFNIPRPTIELPLDELLRGMD</sequence>
<protein>
    <submittedName>
        <fullName evidence="1">Uncharacterized protein</fullName>
    </submittedName>
</protein>
<proteinExistence type="predicted"/>
<keyword evidence="2" id="KW-1185">Reference proteome</keyword>
<accession>A0ACC1TNL9</accession>
<dbReference type="EMBL" id="MU795458">
    <property type="protein sequence ID" value="KAJ3806206.1"/>
    <property type="molecule type" value="Genomic_DNA"/>
</dbReference>
<gene>
    <name evidence="1" type="ORF">F5876DRAFT_16806</name>
</gene>
<name>A0ACC1TNL9_9AGAR</name>
<comment type="caution">
    <text evidence="1">The sequence shown here is derived from an EMBL/GenBank/DDBJ whole genome shotgun (WGS) entry which is preliminary data.</text>
</comment>
<feature type="non-terminal residue" evidence="1">
    <location>
        <position position="264"/>
    </location>
</feature>